<evidence type="ECO:0000313" key="3">
    <source>
        <dbReference type="Proteomes" id="UP001597048"/>
    </source>
</evidence>
<gene>
    <name evidence="2" type="ORF">ACFQ1C_13990</name>
</gene>
<accession>A0ABW3KK64</accession>
<sequence>MTRLCGLLWLCLSLSVQAAEEAVTAGEAVTEKVKATAPDTGAEKVKNSTVEPASTMPITSDSAGVAELAPSEPEEESLRAIPLYEEYELLEWINANRHLDRVRDQDNCQLVQDIEARAEVLRLPAYQFLWGDMLAWGVCVPQQSRRGVSMMWKAADQGLPAALEQLGRYYYQGILVQQNRERAAPLMQEAAGLGLEKAQFTWARWLLNGSGSPLDYPQAYLWLKEVVITDKKQHQEVDRLSAALAAKMPPSKVKELNSRLLF</sequence>
<feature type="signal peptide" evidence="1">
    <location>
        <begin position="1"/>
        <end position="18"/>
    </location>
</feature>
<reference evidence="3" key="1">
    <citation type="journal article" date="2019" name="Int. J. Syst. Evol. Microbiol.">
        <title>The Global Catalogue of Microorganisms (GCM) 10K type strain sequencing project: providing services to taxonomists for standard genome sequencing and annotation.</title>
        <authorList>
            <consortium name="The Broad Institute Genomics Platform"/>
            <consortium name="The Broad Institute Genome Sequencing Center for Infectious Disease"/>
            <person name="Wu L."/>
            <person name="Ma J."/>
        </authorList>
    </citation>
    <scope>NUCLEOTIDE SEQUENCE [LARGE SCALE GENOMIC DNA]</scope>
    <source>
        <strain evidence="3">CCUG 60525</strain>
    </source>
</reference>
<proteinExistence type="predicted"/>
<dbReference type="Proteomes" id="UP001597048">
    <property type="component" value="Unassembled WGS sequence"/>
</dbReference>
<keyword evidence="3" id="KW-1185">Reference proteome</keyword>
<organism evidence="2 3">
    <name type="scientific">Oceanisphaera ostreae</name>
    <dbReference type="NCBI Taxonomy" id="914151"/>
    <lineage>
        <taxon>Bacteria</taxon>
        <taxon>Pseudomonadati</taxon>
        <taxon>Pseudomonadota</taxon>
        <taxon>Gammaproteobacteria</taxon>
        <taxon>Aeromonadales</taxon>
        <taxon>Aeromonadaceae</taxon>
        <taxon>Oceanisphaera</taxon>
    </lineage>
</organism>
<dbReference type="SMART" id="SM00671">
    <property type="entry name" value="SEL1"/>
    <property type="match status" value="3"/>
</dbReference>
<dbReference type="InterPro" id="IPR011990">
    <property type="entry name" value="TPR-like_helical_dom_sf"/>
</dbReference>
<dbReference type="Pfam" id="PF08238">
    <property type="entry name" value="Sel1"/>
    <property type="match status" value="3"/>
</dbReference>
<name>A0ABW3KK64_9GAMM</name>
<evidence type="ECO:0000256" key="1">
    <source>
        <dbReference type="SAM" id="SignalP"/>
    </source>
</evidence>
<dbReference type="InterPro" id="IPR006597">
    <property type="entry name" value="Sel1-like"/>
</dbReference>
<feature type="chain" id="PRO_5047344159" evidence="1">
    <location>
        <begin position="19"/>
        <end position="262"/>
    </location>
</feature>
<keyword evidence="1" id="KW-0732">Signal</keyword>
<protein>
    <submittedName>
        <fullName evidence="2">Tetratricopeptide repeat protein</fullName>
    </submittedName>
</protein>
<evidence type="ECO:0000313" key="2">
    <source>
        <dbReference type="EMBL" id="MFD1009255.1"/>
    </source>
</evidence>
<dbReference type="SUPFAM" id="SSF81901">
    <property type="entry name" value="HCP-like"/>
    <property type="match status" value="1"/>
</dbReference>
<dbReference type="EMBL" id="JBHTJS010000058">
    <property type="protein sequence ID" value="MFD1009255.1"/>
    <property type="molecule type" value="Genomic_DNA"/>
</dbReference>
<dbReference type="Gene3D" id="1.25.40.10">
    <property type="entry name" value="Tetratricopeptide repeat domain"/>
    <property type="match status" value="1"/>
</dbReference>
<comment type="caution">
    <text evidence="2">The sequence shown here is derived from an EMBL/GenBank/DDBJ whole genome shotgun (WGS) entry which is preliminary data.</text>
</comment>
<dbReference type="RefSeq" id="WP_379559287.1">
    <property type="nucleotide sequence ID" value="NZ_JBHTJS010000058.1"/>
</dbReference>